<dbReference type="EMBL" id="JAYJJQ010000002">
    <property type="protein sequence ID" value="MEB3067945.1"/>
    <property type="molecule type" value="Genomic_DNA"/>
</dbReference>
<keyword evidence="10" id="KW-0275">Fatty acid biosynthesis</keyword>
<evidence type="ECO:0000256" key="2">
    <source>
        <dbReference type="ARBA" id="ARBA00008749"/>
    </source>
</evidence>
<dbReference type="InterPro" id="IPR005067">
    <property type="entry name" value="Fatty_acid_desaturase-2"/>
</dbReference>
<evidence type="ECO:0000256" key="1">
    <source>
        <dbReference type="ARBA" id="ARBA00001954"/>
    </source>
</evidence>
<evidence type="ECO:0000256" key="3">
    <source>
        <dbReference type="ARBA" id="ARBA00011738"/>
    </source>
</evidence>
<evidence type="ECO:0000313" key="11">
    <source>
        <dbReference type="EMBL" id="MEB3067945.1"/>
    </source>
</evidence>
<dbReference type="InterPro" id="IPR009078">
    <property type="entry name" value="Ferritin-like_SF"/>
</dbReference>
<dbReference type="PANTHER" id="PTHR31155:SF9">
    <property type="entry name" value="STEAROYL-[ACYL-CARRIER-PROTEIN] 9-DESATURASE 7, CHLOROPLASTIC"/>
    <property type="match status" value="1"/>
</dbReference>
<comment type="similarity">
    <text evidence="2">Belongs to the fatty acid desaturase type 2 family.</text>
</comment>
<dbReference type="RefSeq" id="WP_225397049.1">
    <property type="nucleotide sequence ID" value="NZ_JAYJJQ010000002.1"/>
</dbReference>
<keyword evidence="7" id="KW-0560">Oxidoreductase</keyword>
<dbReference type="Proteomes" id="UP001299283">
    <property type="component" value="Unassembled WGS sequence"/>
</dbReference>
<evidence type="ECO:0000256" key="9">
    <source>
        <dbReference type="ARBA" id="ARBA00023098"/>
    </source>
</evidence>
<keyword evidence="4" id="KW-0444">Lipid biosynthesis</keyword>
<dbReference type="PANTHER" id="PTHR31155">
    <property type="entry name" value="ACYL- ACYL-CARRIER-PROTEIN DESATURASE-RELATED"/>
    <property type="match status" value="1"/>
</dbReference>
<dbReference type="SUPFAM" id="SSF47240">
    <property type="entry name" value="Ferritin-like"/>
    <property type="match status" value="1"/>
</dbReference>
<dbReference type="CDD" id="cd01050">
    <property type="entry name" value="Acyl_ACP_Desat"/>
    <property type="match status" value="1"/>
</dbReference>
<organism evidence="11 12">
    <name type="scientific">[Mycobacterium] vasticus</name>
    <dbReference type="NCBI Taxonomy" id="2875777"/>
    <lineage>
        <taxon>Bacteria</taxon>
        <taxon>Bacillati</taxon>
        <taxon>Actinomycetota</taxon>
        <taxon>Actinomycetes</taxon>
        <taxon>Mycobacteriales</taxon>
        <taxon>Mycobacteriaceae</taxon>
        <taxon>Mycolicibacter</taxon>
    </lineage>
</organism>
<dbReference type="InterPro" id="IPR012348">
    <property type="entry name" value="RNR-like"/>
</dbReference>
<name>A0ABU5YS46_9MYCO</name>
<evidence type="ECO:0000313" key="12">
    <source>
        <dbReference type="Proteomes" id="UP001299283"/>
    </source>
</evidence>
<reference evidence="11 12" key="1">
    <citation type="submission" date="2023-12" db="EMBL/GenBank/DDBJ databases">
        <title>Description of new species of Mycobacterium terrae complex isolated from sewage at the Sao Paulo Zoological Park Foundation in Brazil.</title>
        <authorList>
            <person name="Romagnoli C.L."/>
            <person name="Conceicao E.C."/>
            <person name="Machado E."/>
            <person name="Barreto L.B.P.F."/>
            <person name="Sharma A."/>
            <person name="Silva N.M."/>
            <person name="Marques L.E."/>
            <person name="Juliana M.A."/>
            <person name="Lourenco M.C.S."/>
            <person name="Digiampietri L.A."/>
            <person name="Suffys P.N."/>
            <person name="Viana-Niero C."/>
        </authorList>
    </citation>
    <scope>NUCLEOTIDE SEQUENCE [LARGE SCALE GENOMIC DNA]</scope>
    <source>
        <strain evidence="11 12">MYC017</strain>
    </source>
</reference>
<protein>
    <submittedName>
        <fullName evidence="11">Acyl-ACP desaturase</fullName>
    </submittedName>
</protein>
<evidence type="ECO:0000256" key="4">
    <source>
        <dbReference type="ARBA" id="ARBA00022516"/>
    </source>
</evidence>
<keyword evidence="6" id="KW-0276">Fatty acid metabolism</keyword>
<evidence type="ECO:0000256" key="7">
    <source>
        <dbReference type="ARBA" id="ARBA00023002"/>
    </source>
</evidence>
<accession>A0ABU5YS46</accession>
<evidence type="ECO:0000256" key="10">
    <source>
        <dbReference type="ARBA" id="ARBA00023160"/>
    </source>
</evidence>
<comment type="cofactor">
    <cofactor evidence="1">
        <name>Fe(2+)</name>
        <dbReference type="ChEBI" id="CHEBI:29033"/>
    </cofactor>
</comment>
<keyword evidence="5" id="KW-0479">Metal-binding</keyword>
<comment type="caution">
    <text evidence="11">The sequence shown here is derived from an EMBL/GenBank/DDBJ whole genome shotgun (WGS) entry which is preliminary data.</text>
</comment>
<dbReference type="Pfam" id="PF03405">
    <property type="entry name" value="FA_desaturase_2"/>
    <property type="match status" value="1"/>
</dbReference>
<keyword evidence="12" id="KW-1185">Reference proteome</keyword>
<evidence type="ECO:0000256" key="8">
    <source>
        <dbReference type="ARBA" id="ARBA00023004"/>
    </source>
</evidence>
<gene>
    <name evidence="11" type="ORF">K5L39_01990</name>
</gene>
<evidence type="ECO:0000256" key="5">
    <source>
        <dbReference type="ARBA" id="ARBA00022723"/>
    </source>
</evidence>
<dbReference type="Gene3D" id="1.10.620.20">
    <property type="entry name" value="Ribonucleotide Reductase, subunit A"/>
    <property type="match status" value="1"/>
</dbReference>
<comment type="subunit">
    <text evidence="3">Homodimer.</text>
</comment>
<dbReference type="PIRSF" id="PIRSF000346">
    <property type="entry name" value="Dlt9_acylACP_des"/>
    <property type="match status" value="1"/>
</dbReference>
<proteinExistence type="inferred from homology"/>
<sequence length="307" mass="34196">MEDLQVALLRELEPAVEANVNRHLAMAQPWQPHDYIPWSVGRDFAFLGGEDWVPEDSPLNPVAKAALVVNLLSEDNLPSYHREIATQFGRDGAWGSWVGQWTAEEGRHGIALRDYLVVTRGVDPVKLEDMRMQHVIAGYDSGNKTALEVLAYTSLQELATRISHRNAGRVSNCPVADRLLARIAADENLHMVFYRNLTAAALEIAPDAAMAAIRDEVIGFTMPGATMPEFRENAVVIAKAGIYDRRIHHDHVVQPLLRFWRVFDRSDLGPEGEQARDDVARFVAALDEVAKRDEEKAAARANTPAYA</sequence>
<evidence type="ECO:0000256" key="6">
    <source>
        <dbReference type="ARBA" id="ARBA00022832"/>
    </source>
</evidence>
<keyword evidence="9" id="KW-0443">Lipid metabolism</keyword>
<keyword evidence="8" id="KW-0408">Iron</keyword>